<dbReference type="EMBL" id="MN739174">
    <property type="protein sequence ID" value="QHS92215.1"/>
    <property type="molecule type" value="Genomic_DNA"/>
</dbReference>
<accession>A0A6C0BIP2</accession>
<evidence type="ECO:0000313" key="2">
    <source>
        <dbReference type="EMBL" id="QHS92215.1"/>
    </source>
</evidence>
<evidence type="ECO:0000256" key="1">
    <source>
        <dbReference type="SAM" id="MobiDB-lite"/>
    </source>
</evidence>
<feature type="region of interest" description="Disordered" evidence="1">
    <location>
        <begin position="1"/>
        <end position="25"/>
    </location>
</feature>
<proteinExistence type="predicted"/>
<protein>
    <submittedName>
        <fullName evidence="2">Uncharacterized protein</fullName>
    </submittedName>
</protein>
<reference evidence="2" key="1">
    <citation type="journal article" date="2020" name="Nature">
        <title>Giant virus diversity and host interactions through global metagenomics.</title>
        <authorList>
            <person name="Schulz F."/>
            <person name="Roux S."/>
            <person name="Paez-Espino D."/>
            <person name="Jungbluth S."/>
            <person name="Walsh D.A."/>
            <person name="Denef V.J."/>
            <person name="McMahon K.D."/>
            <person name="Konstantinidis K.T."/>
            <person name="Eloe-Fadrosh E.A."/>
            <person name="Kyrpides N.C."/>
            <person name="Woyke T."/>
        </authorList>
    </citation>
    <scope>NUCLEOTIDE SEQUENCE</scope>
    <source>
        <strain evidence="2">GVMAG-M-3300013285-6</strain>
    </source>
</reference>
<dbReference type="AlphaFoldDB" id="A0A6C0BIP2"/>
<feature type="compositionally biased region" description="Polar residues" evidence="1">
    <location>
        <begin position="16"/>
        <end position="25"/>
    </location>
</feature>
<sequence>MDAVPPRNYPREKGSPVSTYPVNNEGPSPFHPPVCLKTHWDPTAVLRHTVPDTTLALPLDPRPWTRINMVYVNSATNEPAPEVSATAVLPPGGQFYPPSRFSAAIDNESQLRRLDRQLGLAEKKQYIPPIDGDMYVSKKLLPPYRQPRDSRFISELEYPKALLRAGPYPCRDEQDKINIGKDSMLFYNATKQDKYKQNFATKKMVEPGDVRNS</sequence>
<name>A0A6C0BIP2_9ZZZZ</name>
<organism evidence="2">
    <name type="scientific">viral metagenome</name>
    <dbReference type="NCBI Taxonomy" id="1070528"/>
    <lineage>
        <taxon>unclassified sequences</taxon>
        <taxon>metagenomes</taxon>
        <taxon>organismal metagenomes</taxon>
    </lineage>
</organism>